<dbReference type="Proteomes" id="UP000253606">
    <property type="component" value="Chromosome"/>
</dbReference>
<evidence type="ECO:0000313" key="2">
    <source>
        <dbReference type="Proteomes" id="UP000253606"/>
    </source>
</evidence>
<proteinExistence type="predicted"/>
<accession>A0A2Z5FV97</accession>
<sequence>MVIVTFIFSDFLFECGVATRKSQVAAGQHQFALRNLLIVSGTR</sequence>
<organism evidence="1 2">
    <name type="scientific">Acidisarcina polymorpha</name>
    <dbReference type="NCBI Taxonomy" id="2211140"/>
    <lineage>
        <taxon>Bacteria</taxon>
        <taxon>Pseudomonadati</taxon>
        <taxon>Acidobacteriota</taxon>
        <taxon>Terriglobia</taxon>
        <taxon>Terriglobales</taxon>
        <taxon>Acidobacteriaceae</taxon>
        <taxon>Acidisarcina</taxon>
    </lineage>
</organism>
<dbReference type="EMBL" id="CP030840">
    <property type="protein sequence ID" value="AXC10424.1"/>
    <property type="molecule type" value="Genomic_DNA"/>
</dbReference>
<protein>
    <submittedName>
        <fullName evidence="1">Uncharacterized protein</fullName>
    </submittedName>
</protein>
<gene>
    <name evidence="1" type="ORF">ACPOL_1073</name>
</gene>
<keyword evidence="2" id="KW-1185">Reference proteome</keyword>
<dbReference type="AlphaFoldDB" id="A0A2Z5FV97"/>
<name>A0A2Z5FV97_9BACT</name>
<dbReference type="KEGG" id="abas:ACPOL_1073"/>
<reference evidence="1 2" key="1">
    <citation type="journal article" date="2018" name="Front. Microbiol.">
        <title>Hydrolytic Capabilities as a Key to Environmental Success: Chitinolytic and Cellulolytic Acidobacteria From Acidic Sub-arctic Soils and Boreal Peatlands.</title>
        <authorList>
            <person name="Belova S.E."/>
            <person name="Ravin N.V."/>
            <person name="Pankratov T.A."/>
            <person name="Rakitin A.L."/>
            <person name="Ivanova A.A."/>
            <person name="Beletsky A.V."/>
            <person name="Mardanov A.V."/>
            <person name="Sinninghe Damste J.S."/>
            <person name="Dedysh S.N."/>
        </authorList>
    </citation>
    <scope>NUCLEOTIDE SEQUENCE [LARGE SCALE GENOMIC DNA]</scope>
    <source>
        <strain evidence="1 2">SBC82</strain>
    </source>
</reference>
<evidence type="ECO:0000313" key="1">
    <source>
        <dbReference type="EMBL" id="AXC10424.1"/>
    </source>
</evidence>